<dbReference type="KEGG" id="cvn:111099829"/>
<keyword evidence="8" id="KW-0704">Schiff base</keyword>
<dbReference type="InterPro" id="IPR020624">
    <property type="entry name" value="Schiff_base-form_aldolases_CS"/>
</dbReference>
<dbReference type="SMART" id="SM01130">
    <property type="entry name" value="DHDPS"/>
    <property type="match status" value="1"/>
</dbReference>
<dbReference type="Pfam" id="PF00701">
    <property type="entry name" value="DHDPS"/>
    <property type="match status" value="1"/>
</dbReference>
<feature type="active site" description="Proton donor/acceptor" evidence="12">
    <location>
        <position position="144"/>
    </location>
</feature>
<dbReference type="EC" id="4.1.3.3" evidence="5"/>
<gene>
    <name evidence="15" type="primary">LOC111099829</name>
</gene>
<dbReference type="PANTHER" id="PTHR12128:SF21">
    <property type="entry name" value="N-ACETYLNEURAMINATE LYASE"/>
    <property type="match status" value="1"/>
</dbReference>
<evidence type="ECO:0000313" key="14">
    <source>
        <dbReference type="Proteomes" id="UP000694844"/>
    </source>
</evidence>
<dbReference type="InterPro" id="IPR013785">
    <property type="entry name" value="Aldolase_TIM"/>
</dbReference>
<evidence type="ECO:0000256" key="2">
    <source>
        <dbReference type="ARBA" id="ARBA00004878"/>
    </source>
</evidence>
<dbReference type="AlphaFoldDB" id="A0A8B8A764"/>
<dbReference type="RefSeq" id="XP_022287000.1">
    <property type="nucleotide sequence ID" value="XM_022431292.1"/>
</dbReference>
<comment type="subunit">
    <text evidence="4">Homotetramer.</text>
</comment>
<evidence type="ECO:0000256" key="7">
    <source>
        <dbReference type="ARBA" id="ARBA00023239"/>
    </source>
</evidence>
<evidence type="ECO:0000256" key="11">
    <source>
        <dbReference type="PIRNR" id="PIRNR001365"/>
    </source>
</evidence>
<dbReference type="PIRSF" id="PIRSF001365">
    <property type="entry name" value="DHDPS"/>
    <property type="match status" value="1"/>
</dbReference>
<dbReference type="SUPFAM" id="SSF51569">
    <property type="entry name" value="Aldolase"/>
    <property type="match status" value="1"/>
</dbReference>
<dbReference type="GO" id="GO:0008747">
    <property type="term" value="F:N-acetylneuraminate lyase activity"/>
    <property type="evidence" value="ECO:0007669"/>
    <property type="project" value="UniProtKB-EC"/>
</dbReference>
<comment type="similarity">
    <text evidence="3">Belongs to the DapA family. NanA subfamily.</text>
</comment>
<evidence type="ECO:0000256" key="6">
    <source>
        <dbReference type="ARBA" id="ARBA00022490"/>
    </source>
</evidence>
<reference evidence="15" key="1">
    <citation type="submission" date="2025-08" db="UniProtKB">
        <authorList>
            <consortium name="RefSeq"/>
        </authorList>
    </citation>
    <scope>IDENTIFICATION</scope>
    <source>
        <tissue evidence="15">Whole sample</tissue>
    </source>
</reference>
<comment type="pathway">
    <text evidence="2">Amino-sugar metabolism; N-acetylneuraminate degradation.</text>
</comment>
<dbReference type="Proteomes" id="UP000694844">
    <property type="component" value="Chromosome 6"/>
</dbReference>
<evidence type="ECO:0000256" key="5">
    <source>
        <dbReference type="ARBA" id="ARBA00012911"/>
    </source>
</evidence>
<dbReference type="PANTHER" id="PTHR12128">
    <property type="entry name" value="DIHYDRODIPICOLINATE SYNTHASE"/>
    <property type="match status" value="1"/>
</dbReference>
<dbReference type="OrthoDB" id="191315at2759"/>
<evidence type="ECO:0000256" key="9">
    <source>
        <dbReference type="ARBA" id="ARBA00023277"/>
    </source>
</evidence>
<protein>
    <recommendedName>
        <fullName evidence="5">N-acetylneuraminate lyase</fullName>
        <ecNumber evidence="5">4.1.3.3</ecNumber>
    </recommendedName>
</protein>
<dbReference type="Gene3D" id="3.20.20.70">
    <property type="entry name" value="Aldolase class I"/>
    <property type="match status" value="1"/>
</dbReference>
<keyword evidence="6" id="KW-0963">Cytoplasm</keyword>
<evidence type="ECO:0000256" key="13">
    <source>
        <dbReference type="PIRSR" id="PIRSR001365-2"/>
    </source>
</evidence>
<proteinExistence type="inferred from homology"/>
<evidence type="ECO:0000256" key="10">
    <source>
        <dbReference type="ARBA" id="ARBA00044906"/>
    </source>
</evidence>
<feature type="binding site" evidence="13">
    <location>
        <position position="54"/>
    </location>
    <ligand>
        <name>pyruvate</name>
        <dbReference type="ChEBI" id="CHEBI:15361"/>
    </ligand>
</feature>
<feature type="binding site" evidence="13">
    <location>
        <position position="214"/>
    </location>
    <ligand>
        <name>pyruvate</name>
        <dbReference type="ChEBI" id="CHEBI:15361"/>
    </ligand>
</feature>
<sequence>MTQKPVEEFWLDGLVPAVFTPFHEDGELNLPKIDEYCEFLLMNNIKAVFVNGTTGEGKSLTKKERKKVAEKWILTSCGRLKIVVNVGGLNVRESIDLAKHAAHAKADAIASLPSLFFKPNSIDNLVEQCKMVADSVPDLPFYYYHLPGMTGVELKMEDFLVVAKKKIPNLIGLKFASKDLGDMIGCLFAGKFNILCGCDEQLMGNIVMGAHGGVGTLYNIMPRVFHRLLVHLAEGEMTKAREEQIRAQKILRVMMKHGHVLGGNVAAVKPMMAFVGVDLGPPRHPMRPMTVDELLEFQKDMHEIGFQRWDPAVMPS</sequence>
<evidence type="ECO:0000256" key="8">
    <source>
        <dbReference type="ARBA" id="ARBA00023270"/>
    </source>
</evidence>
<dbReference type="GO" id="GO:0005737">
    <property type="term" value="C:cytoplasm"/>
    <property type="evidence" value="ECO:0007669"/>
    <property type="project" value="UniProtKB-SubCell"/>
</dbReference>
<evidence type="ECO:0000313" key="15">
    <source>
        <dbReference type="RefSeq" id="XP_022287000.1"/>
    </source>
</evidence>
<evidence type="ECO:0000256" key="3">
    <source>
        <dbReference type="ARBA" id="ARBA00006324"/>
    </source>
</evidence>
<evidence type="ECO:0000256" key="1">
    <source>
        <dbReference type="ARBA" id="ARBA00004496"/>
    </source>
</evidence>
<comment type="subcellular location">
    <subcellularLocation>
        <location evidence="1">Cytoplasm</location>
    </subcellularLocation>
</comment>
<feature type="active site" description="Schiff-base intermediate with substrate" evidence="12">
    <location>
        <position position="174"/>
    </location>
</feature>
<dbReference type="PRINTS" id="PR00146">
    <property type="entry name" value="DHPICSNTHASE"/>
</dbReference>
<dbReference type="GeneID" id="111099829"/>
<evidence type="ECO:0000256" key="12">
    <source>
        <dbReference type="PIRSR" id="PIRSR001365-1"/>
    </source>
</evidence>
<comment type="catalytic activity">
    <reaction evidence="10">
        <text>aceneuramate = aldehydo-N-acetyl-D-mannosamine + pyruvate</text>
        <dbReference type="Rhea" id="RHEA:23296"/>
        <dbReference type="ChEBI" id="CHEBI:15361"/>
        <dbReference type="ChEBI" id="CHEBI:17122"/>
        <dbReference type="ChEBI" id="CHEBI:173083"/>
        <dbReference type="EC" id="4.1.3.3"/>
    </reaction>
</comment>
<keyword evidence="9" id="KW-0119">Carbohydrate metabolism</keyword>
<dbReference type="PROSITE" id="PS00665">
    <property type="entry name" value="DHDPS_1"/>
    <property type="match status" value="1"/>
</dbReference>
<dbReference type="InterPro" id="IPR002220">
    <property type="entry name" value="DapA-like"/>
</dbReference>
<keyword evidence="7 11" id="KW-0456">Lyase</keyword>
<evidence type="ECO:0000256" key="4">
    <source>
        <dbReference type="ARBA" id="ARBA00011881"/>
    </source>
</evidence>
<organism evidence="14 15">
    <name type="scientific">Crassostrea virginica</name>
    <name type="common">Eastern oyster</name>
    <dbReference type="NCBI Taxonomy" id="6565"/>
    <lineage>
        <taxon>Eukaryota</taxon>
        <taxon>Metazoa</taxon>
        <taxon>Spiralia</taxon>
        <taxon>Lophotrochozoa</taxon>
        <taxon>Mollusca</taxon>
        <taxon>Bivalvia</taxon>
        <taxon>Autobranchia</taxon>
        <taxon>Pteriomorphia</taxon>
        <taxon>Ostreida</taxon>
        <taxon>Ostreoidea</taxon>
        <taxon>Ostreidae</taxon>
        <taxon>Crassostrea</taxon>
    </lineage>
</organism>
<accession>A0A8B8A764</accession>
<name>A0A8B8A764_CRAVI</name>
<keyword evidence="14" id="KW-1185">Reference proteome</keyword>